<proteinExistence type="predicted"/>
<gene>
    <name evidence="1" type="ORF">LCGC14_2418410</name>
</gene>
<dbReference type="EMBL" id="LAZR01036707">
    <property type="protein sequence ID" value="KKL24134.1"/>
    <property type="molecule type" value="Genomic_DNA"/>
</dbReference>
<accession>A0A0F9BQH2</accession>
<reference evidence="1" key="1">
    <citation type="journal article" date="2015" name="Nature">
        <title>Complex archaea that bridge the gap between prokaryotes and eukaryotes.</title>
        <authorList>
            <person name="Spang A."/>
            <person name="Saw J.H."/>
            <person name="Jorgensen S.L."/>
            <person name="Zaremba-Niedzwiedzka K."/>
            <person name="Martijn J."/>
            <person name="Lind A.E."/>
            <person name="van Eijk R."/>
            <person name="Schleper C."/>
            <person name="Guy L."/>
            <person name="Ettema T.J."/>
        </authorList>
    </citation>
    <scope>NUCLEOTIDE SEQUENCE</scope>
</reference>
<evidence type="ECO:0008006" key="2">
    <source>
        <dbReference type="Google" id="ProtNLM"/>
    </source>
</evidence>
<feature type="non-terminal residue" evidence="1">
    <location>
        <position position="1"/>
    </location>
</feature>
<comment type="caution">
    <text evidence="1">The sequence shown here is derived from an EMBL/GenBank/DDBJ whole genome shotgun (WGS) entry which is preliminary data.</text>
</comment>
<sequence length="22" mass="2859">IKEIWKILNWQEIENRYKKIIT</sequence>
<organism evidence="1">
    <name type="scientific">marine sediment metagenome</name>
    <dbReference type="NCBI Taxonomy" id="412755"/>
    <lineage>
        <taxon>unclassified sequences</taxon>
        <taxon>metagenomes</taxon>
        <taxon>ecological metagenomes</taxon>
    </lineage>
</organism>
<evidence type="ECO:0000313" key="1">
    <source>
        <dbReference type="EMBL" id="KKL24134.1"/>
    </source>
</evidence>
<protein>
    <recommendedName>
        <fullName evidence="2">Manganese/iron superoxide dismutase C-terminal domain-containing protein</fullName>
    </recommendedName>
</protein>
<name>A0A0F9BQH2_9ZZZZ</name>
<dbReference type="AlphaFoldDB" id="A0A0F9BQH2"/>